<evidence type="ECO:0000313" key="2">
    <source>
        <dbReference type="Proteomes" id="UP000595140"/>
    </source>
</evidence>
<sequence length="223" mass="24036">MATKMSCSWSAENATKAYIRTMNMARAEGANQLNGAEFVSALAAGNNARYTVVACSGHADSITLALATASHQTGGRVVCILPEAGLLEASRLSLGSNVEFLVGDAQELLSSDYREADFIAIDCNLENHEEIFKSVQGSGRQCNTVVLGYNAFGKRSWRSSSLRISLLPIGEGLLMTRIASANKKSGVVGMEKRGRFVVKVDKCTGEEHFFRVRSTQPRPVIQA</sequence>
<dbReference type="Gene3D" id="3.40.50.150">
    <property type="entry name" value="Vaccinia Virus protein VP39"/>
    <property type="match status" value="1"/>
</dbReference>
<dbReference type="InterPro" id="IPR029063">
    <property type="entry name" value="SAM-dependent_MTases_sf"/>
</dbReference>
<evidence type="ECO:0000313" key="1">
    <source>
        <dbReference type="EMBL" id="VFQ80566.1"/>
    </source>
</evidence>
<dbReference type="Pfam" id="PF07279">
    <property type="entry name" value="DUF1442"/>
    <property type="match status" value="1"/>
</dbReference>
<keyword evidence="2" id="KW-1185">Reference proteome</keyword>
<dbReference type="Proteomes" id="UP000595140">
    <property type="component" value="Unassembled WGS sequence"/>
</dbReference>
<gene>
    <name evidence="1" type="ORF">CCAM_LOCUS22342</name>
</gene>
<dbReference type="EMBL" id="OOIL02002122">
    <property type="protein sequence ID" value="VFQ80566.1"/>
    <property type="molecule type" value="Genomic_DNA"/>
</dbReference>
<proteinExistence type="predicted"/>
<evidence type="ECO:0008006" key="3">
    <source>
        <dbReference type="Google" id="ProtNLM"/>
    </source>
</evidence>
<dbReference type="PANTHER" id="PTHR33593:SF29">
    <property type="match status" value="1"/>
</dbReference>
<name>A0A484LX77_9ASTE</name>
<accession>A0A484LX77</accession>
<protein>
    <recommendedName>
        <fullName evidence="3">DUF1442 domain-containing protein</fullName>
    </recommendedName>
</protein>
<reference evidence="1 2" key="1">
    <citation type="submission" date="2018-04" db="EMBL/GenBank/DDBJ databases">
        <authorList>
            <person name="Vogel A."/>
        </authorList>
    </citation>
    <scope>NUCLEOTIDE SEQUENCE [LARGE SCALE GENOMIC DNA]</scope>
</reference>
<dbReference type="AlphaFoldDB" id="A0A484LX77"/>
<dbReference type="InterPro" id="IPR009902">
    <property type="entry name" value="DUF1442"/>
</dbReference>
<organism evidence="1 2">
    <name type="scientific">Cuscuta campestris</name>
    <dbReference type="NCBI Taxonomy" id="132261"/>
    <lineage>
        <taxon>Eukaryota</taxon>
        <taxon>Viridiplantae</taxon>
        <taxon>Streptophyta</taxon>
        <taxon>Embryophyta</taxon>
        <taxon>Tracheophyta</taxon>
        <taxon>Spermatophyta</taxon>
        <taxon>Magnoliopsida</taxon>
        <taxon>eudicotyledons</taxon>
        <taxon>Gunneridae</taxon>
        <taxon>Pentapetalae</taxon>
        <taxon>asterids</taxon>
        <taxon>lamiids</taxon>
        <taxon>Solanales</taxon>
        <taxon>Convolvulaceae</taxon>
        <taxon>Cuscuteae</taxon>
        <taxon>Cuscuta</taxon>
        <taxon>Cuscuta subgen. Grammica</taxon>
        <taxon>Cuscuta sect. Cleistogrammica</taxon>
    </lineage>
</organism>
<dbReference type="OrthoDB" id="1920785at2759"/>
<dbReference type="PANTHER" id="PTHR33593">
    <property type="entry name" value="DUF1442 FAMILY PROTEIN"/>
    <property type="match status" value="1"/>
</dbReference>